<dbReference type="Pfam" id="PF07898">
    <property type="entry name" value="DUF1676"/>
    <property type="match status" value="1"/>
</dbReference>
<keyword evidence="2" id="KW-1133">Transmembrane helix</keyword>
<organism evidence="4 5">
    <name type="scientific">Drosophila albomicans</name>
    <name type="common">Fruit fly</name>
    <dbReference type="NCBI Taxonomy" id="7291"/>
    <lineage>
        <taxon>Eukaryota</taxon>
        <taxon>Metazoa</taxon>
        <taxon>Ecdysozoa</taxon>
        <taxon>Arthropoda</taxon>
        <taxon>Hexapoda</taxon>
        <taxon>Insecta</taxon>
        <taxon>Pterygota</taxon>
        <taxon>Neoptera</taxon>
        <taxon>Endopterygota</taxon>
        <taxon>Diptera</taxon>
        <taxon>Brachycera</taxon>
        <taxon>Muscomorpha</taxon>
        <taxon>Ephydroidea</taxon>
        <taxon>Drosophilidae</taxon>
        <taxon>Drosophila</taxon>
    </lineage>
</organism>
<feature type="transmembrane region" description="Helical" evidence="2">
    <location>
        <begin position="133"/>
        <end position="151"/>
    </location>
</feature>
<keyword evidence="2" id="KW-0812">Transmembrane</keyword>
<sequence>MLLSRLVLCVSCCIGLGQAYSLPPAVQLGGVVVAAVEQHAAQELAVARQRQEREWLEQTAQQLSKLLQNKLSAEQVASFLDTWTAEGRGKHSKKSKKLLKLLYPLLGAAVLAKLILLPLILKWLTALSASSFVMGKIALATSGLLAFKSMLSNTHAHDRVEIVHSSAPTLKSYHGDLSSSGSSWIPMRHPYIPLAITKDAAYRVPPLSTKEVNKPFL</sequence>
<name>A0A6P8XME4_DROAB</name>
<feature type="coiled-coil region" evidence="1">
    <location>
        <begin position="46"/>
        <end position="76"/>
    </location>
</feature>
<dbReference type="GO" id="GO:0016020">
    <property type="term" value="C:membrane"/>
    <property type="evidence" value="ECO:0007669"/>
    <property type="project" value="TreeGrafter"/>
</dbReference>
<keyword evidence="3" id="KW-0732">Signal</keyword>
<accession>A0A6P8XME4</accession>
<protein>
    <submittedName>
        <fullName evidence="5">Uncharacterized protein LOC117573448</fullName>
    </submittedName>
</protein>
<keyword evidence="1" id="KW-0175">Coiled coil</keyword>
<feature type="chain" id="PRO_5027731861" evidence="3">
    <location>
        <begin position="20"/>
        <end position="217"/>
    </location>
</feature>
<evidence type="ECO:0000256" key="3">
    <source>
        <dbReference type="SAM" id="SignalP"/>
    </source>
</evidence>
<dbReference type="InterPro" id="IPR012464">
    <property type="entry name" value="DUF1676"/>
</dbReference>
<dbReference type="OrthoDB" id="6627826at2759"/>
<evidence type="ECO:0000256" key="2">
    <source>
        <dbReference type="SAM" id="Phobius"/>
    </source>
</evidence>
<feature type="signal peptide" evidence="3">
    <location>
        <begin position="1"/>
        <end position="19"/>
    </location>
</feature>
<dbReference type="PANTHER" id="PTHR21879">
    <property type="entry name" value="FI03362P-RELATED-RELATED"/>
    <property type="match status" value="1"/>
</dbReference>
<reference evidence="5" key="1">
    <citation type="submission" date="2025-08" db="UniProtKB">
        <authorList>
            <consortium name="RefSeq"/>
        </authorList>
    </citation>
    <scope>IDENTIFICATION</scope>
    <source>
        <strain evidence="5">15112-1751.03</strain>
        <tissue evidence="5">Whole Adult</tissue>
    </source>
</reference>
<evidence type="ECO:0000313" key="5">
    <source>
        <dbReference type="RefSeq" id="XP_034112560.1"/>
    </source>
</evidence>
<evidence type="ECO:0000256" key="1">
    <source>
        <dbReference type="SAM" id="Coils"/>
    </source>
</evidence>
<keyword evidence="4" id="KW-1185">Reference proteome</keyword>
<dbReference type="Proteomes" id="UP000515160">
    <property type="component" value="Chromosome 2R"/>
</dbReference>
<gene>
    <name evidence="5" type="primary">LOC117573448</name>
</gene>
<dbReference type="RefSeq" id="XP_034112560.1">
    <property type="nucleotide sequence ID" value="XM_034256669.2"/>
</dbReference>
<dbReference type="PANTHER" id="PTHR21879:SF22">
    <property type="entry name" value="FI03362P-RELATED"/>
    <property type="match status" value="1"/>
</dbReference>
<dbReference type="GeneID" id="117573448"/>
<evidence type="ECO:0000313" key="4">
    <source>
        <dbReference type="Proteomes" id="UP000515160"/>
    </source>
</evidence>
<feature type="transmembrane region" description="Helical" evidence="2">
    <location>
        <begin position="101"/>
        <end position="121"/>
    </location>
</feature>
<dbReference type="AlphaFoldDB" id="A0A6P8XME4"/>
<proteinExistence type="predicted"/>
<keyword evidence="2" id="KW-0472">Membrane</keyword>